<dbReference type="Proteomes" id="UP000293291">
    <property type="component" value="Unassembled WGS sequence"/>
</dbReference>
<feature type="transmembrane region" description="Helical" evidence="1">
    <location>
        <begin position="144"/>
        <end position="163"/>
    </location>
</feature>
<feature type="transmembrane region" description="Helical" evidence="1">
    <location>
        <begin position="114"/>
        <end position="132"/>
    </location>
</feature>
<dbReference type="RefSeq" id="WP_129456399.1">
    <property type="nucleotide sequence ID" value="NZ_JACXYX010000006.1"/>
</dbReference>
<dbReference type="OrthoDB" id="3789122at2"/>
<dbReference type="EMBL" id="SDWU01000021">
    <property type="protein sequence ID" value="RYB98755.1"/>
    <property type="molecule type" value="Genomic_DNA"/>
</dbReference>
<keyword evidence="1" id="KW-0812">Transmembrane</keyword>
<evidence type="ECO:0000256" key="1">
    <source>
        <dbReference type="SAM" id="Phobius"/>
    </source>
</evidence>
<dbReference type="AlphaFoldDB" id="A0A4Q2SBB9"/>
<gene>
    <name evidence="2" type="ORF">EUA07_17155</name>
</gene>
<evidence type="ECO:0000313" key="2">
    <source>
        <dbReference type="EMBL" id="RYB98755.1"/>
    </source>
</evidence>
<proteinExistence type="predicted"/>
<evidence type="ECO:0000313" key="3">
    <source>
        <dbReference type="Proteomes" id="UP000293291"/>
    </source>
</evidence>
<protein>
    <submittedName>
        <fullName evidence="2">Uncharacterized protein</fullName>
    </submittedName>
</protein>
<reference evidence="2 3" key="1">
    <citation type="submission" date="2019-01" db="EMBL/GenBank/DDBJ databases">
        <title>Novel species of Nocardioides.</title>
        <authorList>
            <person name="Liu Q."/>
            <person name="Xin Y.-H."/>
        </authorList>
    </citation>
    <scope>NUCLEOTIDE SEQUENCE [LARGE SCALE GENOMIC DNA]</scope>
    <source>
        <strain evidence="2 3">CGMCC 4.6875</strain>
    </source>
</reference>
<keyword evidence="1" id="KW-1133">Transmembrane helix</keyword>
<keyword evidence="1" id="KW-0472">Membrane</keyword>
<organism evidence="2 3">
    <name type="scientific">Nocardioides ganghwensis</name>
    <dbReference type="NCBI Taxonomy" id="252230"/>
    <lineage>
        <taxon>Bacteria</taxon>
        <taxon>Bacillati</taxon>
        <taxon>Actinomycetota</taxon>
        <taxon>Actinomycetes</taxon>
        <taxon>Propionibacteriales</taxon>
        <taxon>Nocardioidaceae</taxon>
        <taxon>Nocardioides</taxon>
    </lineage>
</organism>
<sequence>MRPLASGAAPSALALRALVLALPCLALALALPEVPHWFVLLGVPVSAAVWARTPDHAVGVVPLVLVGGWWASHDVLDWRVPVVAVLLLAAHLAAVLAAYGPATLAVDRRLARLWLVRGLLALVPVPVTWLALRGLDPAWAPPGTWLAAGALLSALLLVTARLTRSEAR</sequence>
<name>A0A4Q2SBB9_9ACTN</name>
<comment type="caution">
    <text evidence="2">The sequence shown here is derived from an EMBL/GenBank/DDBJ whole genome shotgun (WGS) entry which is preliminary data.</text>
</comment>
<keyword evidence="3" id="KW-1185">Reference proteome</keyword>
<feature type="transmembrane region" description="Helical" evidence="1">
    <location>
        <begin position="78"/>
        <end position="102"/>
    </location>
</feature>
<accession>A0A4Q2SBB9</accession>